<name>A0A3D4Z7I5_9BACT</name>
<dbReference type="AlphaFoldDB" id="A0A3D4Z7I5"/>
<dbReference type="Proteomes" id="UP001199750">
    <property type="component" value="Unassembled WGS sequence"/>
</dbReference>
<evidence type="ECO:0000313" key="1">
    <source>
        <dbReference type="EMBL" id="MCG4959475.1"/>
    </source>
</evidence>
<accession>A0A3D4Z7I5</accession>
<dbReference type="EMBL" id="QSCO01000022">
    <property type="protein sequence ID" value="RGY04728.1"/>
    <property type="molecule type" value="Genomic_DNA"/>
</dbReference>
<sequence>MPKIPFTALATPGKIGKYSVQSLATDFSKASHYAFSSERTLVFYSVGSRLYAYDYNPGHERVQDLGDWGGEITMLKFNIQGCYEESVRPWTAHKETINDLYIATYNTPDGGRLRKLTVGINPDVIEVTSDPKADWTGLGKIVNMDWRND</sequence>
<evidence type="ECO:0000313" key="2">
    <source>
        <dbReference type="EMBL" id="RGY04728.1"/>
    </source>
</evidence>
<reference evidence="2 3" key="1">
    <citation type="submission" date="2018-08" db="EMBL/GenBank/DDBJ databases">
        <title>A genome reference for cultivated species of the human gut microbiota.</title>
        <authorList>
            <person name="Zou Y."/>
            <person name="Xue W."/>
            <person name="Luo G."/>
        </authorList>
    </citation>
    <scope>NUCLEOTIDE SEQUENCE [LARGE SCALE GENOMIC DNA]</scope>
    <source>
        <strain evidence="2 3">OF03-11</strain>
    </source>
</reference>
<gene>
    <name evidence="2" type="ORF">DXA53_14730</name>
    <name evidence="1" type="ORF">L0P03_06350</name>
</gene>
<comment type="caution">
    <text evidence="2">The sequence shown here is derived from an EMBL/GenBank/DDBJ whole genome shotgun (WGS) entry which is preliminary data.</text>
</comment>
<organism evidence="2 3">
    <name type="scientific">Odoribacter splanchnicus</name>
    <dbReference type="NCBI Taxonomy" id="28118"/>
    <lineage>
        <taxon>Bacteria</taxon>
        <taxon>Pseudomonadati</taxon>
        <taxon>Bacteroidota</taxon>
        <taxon>Bacteroidia</taxon>
        <taxon>Bacteroidales</taxon>
        <taxon>Odoribacteraceae</taxon>
        <taxon>Odoribacter</taxon>
    </lineage>
</organism>
<dbReference type="Proteomes" id="UP000284434">
    <property type="component" value="Unassembled WGS sequence"/>
</dbReference>
<dbReference type="EMBL" id="JAKNDN010000010">
    <property type="protein sequence ID" value="MCG4959475.1"/>
    <property type="molecule type" value="Genomic_DNA"/>
</dbReference>
<evidence type="ECO:0000313" key="3">
    <source>
        <dbReference type="Proteomes" id="UP000284434"/>
    </source>
</evidence>
<protein>
    <recommendedName>
        <fullName evidence="4">Fucose-specific lectin</fullName>
    </recommendedName>
</protein>
<dbReference type="RefSeq" id="WP_013610599.1">
    <property type="nucleotide sequence ID" value="NZ_BAABYK010000001.1"/>
</dbReference>
<reference evidence="1" key="2">
    <citation type="submission" date="2022-01" db="EMBL/GenBank/DDBJ databases">
        <title>Collection of gut derived symbiotic bacterial strains cultured from healthy donors.</title>
        <authorList>
            <person name="Lin H."/>
            <person name="Kohout C."/>
            <person name="Waligurski E."/>
            <person name="Pamer E.G."/>
        </authorList>
    </citation>
    <scope>NUCLEOTIDE SEQUENCE</scope>
    <source>
        <strain evidence="1">DFI.1.149</strain>
    </source>
</reference>
<proteinExistence type="predicted"/>
<dbReference type="GeneID" id="61273506"/>
<evidence type="ECO:0008006" key="4">
    <source>
        <dbReference type="Google" id="ProtNLM"/>
    </source>
</evidence>